<sequence length="51" mass="5832">MQYDGQSDQGNKGIHPNPERMSPSSRKAVLTSPCQTVFSHHCQTRSRRHRP</sequence>
<evidence type="ECO:0000313" key="2">
    <source>
        <dbReference type="EMBL" id="CSC37216.1"/>
    </source>
</evidence>
<feature type="compositionally biased region" description="Polar residues" evidence="1">
    <location>
        <begin position="1"/>
        <end position="10"/>
    </location>
</feature>
<evidence type="ECO:0000313" key="3">
    <source>
        <dbReference type="Proteomes" id="UP000041770"/>
    </source>
</evidence>
<dbReference type="EMBL" id="CWQY01000006">
    <property type="protein sequence ID" value="CSC37216.1"/>
    <property type="molecule type" value="Genomic_DNA"/>
</dbReference>
<evidence type="ECO:0000256" key="1">
    <source>
        <dbReference type="SAM" id="MobiDB-lite"/>
    </source>
</evidence>
<reference evidence="2 3" key="1">
    <citation type="submission" date="2015-07" db="EMBL/GenBank/DDBJ databases">
        <authorList>
            <consortium name="Pathogen Informatics"/>
        </authorList>
    </citation>
    <scope>NUCLEOTIDE SEQUENCE [LARGE SCALE GENOMIC DNA]</scope>
    <source>
        <strain evidence="2 3">A316</strain>
    </source>
</reference>
<accession>A0A655TBW1</accession>
<protein>
    <submittedName>
        <fullName evidence="2">Uncharacterized protein</fullName>
    </submittedName>
</protein>
<dbReference type="AlphaFoldDB" id="A0A655TBW1"/>
<organism evidence="2 3">
    <name type="scientific">Vibrio cholerae</name>
    <dbReference type="NCBI Taxonomy" id="666"/>
    <lineage>
        <taxon>Bacteria</taxon>
        <taxon>Pseudomonadati</taxon>
        <taxon>Pseudomonadota</taxon>
        <taxon>Gammaproteobacteria</taxon>
        <taxon>Vibrionales</taxon>
        <taxon>Vibrionaceae</taxon>
        <taxon>Vibrio</taxon>
    </lineage>
</organism>
<feature type="compositionally biased region" description="Basic residues" evidence="1">
    <location>
        <begin position="42"/>
        <end position="51"/>
    </location>
</feature>
<name>A0A655TBW1_VIBCL</name>
<proteinExistence type="predicted"/>
<gene>
    <name evidence="2" type="ORF">ERS013200_01241</name>
</gene>
<feature type="region of interest" description="Disordered" evidence="1">
    <location>
        <begin position="1"/>
        <end position="51"/>
    </location>
</feature>
<dbReference type="Proteomes" id="UP000041770">
    <property type="component" value="Unassembled WGS sequence"/>
</dbReference>